<dbReference type="STRING" id="2070753.A0A3A2ZEL7"/>
<dbReference type="Proteomes" id="UP000266188">
    <property type="component" value="Unassembled WGS sequence"/>
</dbReference>
<evidence type="ECO:0000313" key="3">
    <source>
        <dbReference type="Proteomes" id="UP000266188"/>
    </source>
</evidence>
<evidence type="ECO:0000313" key="2">
    <source>
        <dbReference type="EMBL" id="RJE16415.1"/>
    </source>
</evidence>
<sequence>PPTDPKARDYEHKRRSETVLAQVILKADGIDPTGDDDARNARRGLIKETQAILSRLDQAAKS</sequence>
<feature type="domain" description="BAG" evidence="1">
    <location>
        <begin position="1"/>
        <end position="60"/>
    </location>
</feature>
<dbReference type="Pfam" id="PF02179">
    <property type="entry name" value="BAG"/>
    <property type="match status" value="1"/>
</dbReference>
<dbReference type="InterPro" id="IPR003103">
    <property type="entry name" value="BAG_domain"/>
</dbReference>
<evidence type="ECO:0000259" key="1">
    <source>
        <dbReference type="PROSITE" id="PS51035"/>
    </source>
</evidence>
<reference evidence="3" key="1">
    <citation type="submission" date="2017-02" db="EMBL/GenBank/DDBJ databases">
        <authorList>
            <person name="Tafer H."/>
            <person name="Lopandic K."/>
        </authorList>
    </citation>
    <scope>NUCLEOTIDE SEQUENCE [LARGE SCALE GENOMIC DNA]</scope>
    <source>
        <strain evidence="3">CBS 366.77</strain>
    </source>
</reference>
<organism evidence="2 3">
    <name type="scientific">Aspergillus sclerotialis</name>
    <dbReference type="NCBI Taxonomy" id="2070753"/>
    <lineage>
        <taxon>Eukaryota</taxon>
        <taxon>Fungi</taxon>
        <taxon>Dikarya</taxon>
        <taxon>Ascomycota</taxon>
        <taxon>Pezizomycotina</taxon>
        <taxon>Eurotiomycetes</taxon>
        <taxon>Eurotiomycetidae</taxon>
        <taxon>Eurotiales</taxon>
        <taxon>Aspergillaceae</taxon>
        <taxon>Aspergillus</taxon>
        <taxon>Aspergillus subgen. Polypaecilum</taxon>
    </lineage>
</organism>
<protein>
    <submittedName>
        <fullName evidence="2">BAG domain-containing protein</fullName>
    </submittedName>
</protein>
<keyword evidence="3" id="KW-1185">Reference proteome</keyword>
<feature type="non-terminal residue" evidence="2">
    <location>
        <position position="1"/>
    </location>
</feature>
<comment type="caution">
    <text evidence="2">The sequence shown here is derived from an EMBL/GenBank/DDBJ whole genome shotgun (WGS) entry which is preliminary data.</text>
</comment>
<dbReference type="Gene3D" id="1.20.58.120">
    <property type="entry name" value="BAG domain"/>
    <property type="match status" value="1"/>
</dbReference>
<dbReference type="InterPro" id="IPR036533">
    <property type="entry name" value="BAG_dom_sf"/>
</dbReference>
<gene>
    <name evidence="2" type="ORF">PHISCL_11248</name>
</gene>
<proteinExistence type="predicted"/>
<name>A0A3A2ZEL7_9EURO</name>
<accession>A0A3A2ZEL7</accession>
<dbReference type="PROSITE" id="PS51035">
    <property type="entry name" value="BAG"/>
    <property type="match status" value="1"/>
</dbReference>
<dbReference type="AlphaFoldDB" id="A0A3A2ZEL7"/>
<dbReference type="OrthoDB" id="417450at2759"/>
<dbReference type="GO" id="GO:0051087">
    <property type="term" value="F:protein-folding chaperone binding"/>
    <property type="evidence" value="ECO:0007669"/>
    <property type="project" value="InterPro"/>
</dbReference>
<dbReference type="EMBL" id="MVGC01005419">
    <property type="protein sequence ID" value="RJE16415.1"/>
    <property type="molecule type" value="Genomic_DNA"/>
</dbReference>
<dbReference type="SUPFAM" id="SSF63491">
    <property type="entry name" value="BAG domain"/>
    <property type="match status" value="1"/>
</dbReference>